<dbReference type="EMBL" id="JAVRJZ010000006">
    <property type="protein sequence ID" value="KAK2721630.1"/>
    <property type="molecule type" value="Genomic_DNA"/>
</dbReference>
<organism evidence="2 3">
    <name type="scientific">Artemia franciscana</name>
    <name type="common">Brine shrimp</name>
    <name type="synonym">Artemia sanfranciscana</name>
    <dbReference type="NCBI Taxonomy" id="6661"/>
    <lineage>
        <taxon>Eukaryota</taxon>
        <taxon>Metazoa</taxon>
        <taxon>Ecdysozoa</taxon>
        <taxon>Arthropoda</taxon>
        <taxon>Crustacea</taxon>
        <taxon>Branchiopoda</taxon>
        <taxon>Anostraca</taxon>
        <taxon>Artemiidae</taxon>
        <taxon>Artemia</taxon>
    </lineage>
</organism>
<keyword evidence="3" id="KW-1185">Reference proteome</keyword>
<sequence length="97" mass="10727">MRISDPDDNKSSHLSGDSFYEFSEDESNSSKSNSAVNKVKIEYNCVLPSSAPVERLFSTGGSILPPQRNLPGDLGLECLAVLKAYSQYQHLHQKTNH</sequence>
<evidence type="ECO:0000256" key="1">
    <source>
        <dbReference type="SAM" id="MobiDB-lite"/>
    </source>
</evidence>
<protein>
    <recommendedName>
        <fullName evidence="4">HAT C-terminal dimerisation domain-containing protein</fullName>
    </recommendedName>
</protein>
<feature type="compositionally biased region" description="Basic and acidic residues" evidence="1">
    <location>
        <begin position="1"/>
        <end position="11"/>
    </location>
</feature>
<evidence type="ECO:0008006" key="4">
    <source>
        <dbReference type="Google" id="ProtNLM"/>
    </source>
</evidence>
<dbReference type="Proteomes" id="UP001187531">
    <property type="component" value="Unassembled WGS sequence"/>
</dbReference>
<comment type="caution">
    <text evidence="2">The sequence shown here is derived from an EMBL/GenBank/DDBJ whole genome shotgun (WGS) entry which is preliminary data.</text>
</comment>
<gene>
    <name evidence="2" type="ORF">QYM36_003809</name>
</gene>
<evidence type="ECO:0000313" key="3">
    <source>
        <dbReference type="Proteomes" id="UP001187531"/>
    </source>
</evidence>
<dbReference type="AlphaFoldDB" id="A0AA88I0K8"/>
<proteinExistence type="predicted"/>
<accession>A0AA88I0K8</accession>
<evidence type="ECO:0000313" key="2">
    <source>
        <dbReference type="EMBL" id="KAK2721630.1"/>
    </source>
</evidence>
<feature type="region of interest" description="Disordered" evidence="1">
    <location>
        <begin position="1"/>
        <end position="34"/>
    </location>
</feature>
<reference evidence="2" key="1">
    <citation type="submission" date="2023-07" db="EMBL/GenBank/DDBJ databases">
        <title>Chromosome-level genome assembly of Artemia franciscana.</title>
        <authorList>
            <person name="Jo E."/>
        </authorList>
    </citation>
    <scope>NUCLEOTIDE SEQUENCE</scope>
    <source>
        <tissue evidence="2">Whole body</tissue>
    </source>
</reference>
<name>A0AA88I0K8_ARTSF</name>